<evidence type="ECO:0000313" key="7">
    <source>
        <dbReference type="EMBL" id="CAI5795393.1"/>
    </source>
</evidence>
<organism evidence="7 8">
    <name type="scientific">Podarcis lilfordi</name>
    <name type="common">Lilford's wall lizard</name>
    <dbReference type="NCBI Taxonomy" id="74358"/>
    <lineage>
        <taxon>Eukaryota</taxon>
        <taxon>Metazoa</taxon>
        <taxon>Chordata</taxon>
        <taxon>Craniata</taxon>
        <taxon>Vertebrata</taxon>
        <taxon>Euteleostomi</taxon>
        <taxon>Lepidosauria</taxon>
        <taxon>Squamata</taxon>
        <taxon>Bifurcata</taxon>
        <taxon>Unidentata</taxon>
        <taxon>Episquamata</taxon>
        <taxon>Laterata</taxon>
        <taxon>Lacertibaenia</taxon>
        <taxon>Lacertidae</taxon>
        <taxon>Podarcis</taxon>
    </lineage>
</organism>
<evidence type="ECO:0000256" key="6">
    <source>
        <dbReference type="SAM" id="Phobius"/>
    </source>
</evidence>
<dbReference type="PANTHER" id="PTHR14948:SF46">
    <property type="entry name" value="DISPANIN SUBFAMILY A MEMBER 2B-LIKE-RELATED"/>
    <property type="match status" value="1"/>
</dbReference>
<dbReference type="InterPro" id="IPR051423">
    <property type="entry name" value="CD225/Dispanin"/>
</dbReference>
<evidence type="ECO:0000256" key="2">
    <source>
        <dbReference type="ARBA" id="ARBA00006843"/>
    </source>
</evidence>
<name>A0AA35LG52_9SAUR</name>
<dbReference type="EMBL" id="OX395141">
    <property type="protein sequence ID" value="CAI5795393.1"/>
    <property type="molecule type" value="Genomic_DNA"/>
</dbReference>
<comment type="subcellular location">
    <subcellularLocation>
        <location evidence="1">Membrane</location>
    </subcellularLocation>
</comment>
<dbReference type="Proteomes" id="UP001178461">
    <property type="component" value="Chromosome 15"/>
</dbReference>
<keyword evidence="5 6" id="KW-0472">Membrane</keyword>
<dbReference type="InterPro" id="IPR007593">
    <property type="entry name" value="CD225/Dispanin_fam"/>
</dbReference>
<keyword evidence="3 6" id="KW-0812">Transmembrane</keyword>
<evidence type="ECO:0000256" key="1">
    <source>
        <dbReference type="ARBA" id="ARBA00004370"/>
    </source>
</evidence>
<comment type="similarity">
    <text evidence="2">Belongs to the CD225/Dispanin family.</text>
</comment>
<reference evidence="7" key="1">
    <citation type="submission" date="2022-12" db="EMBL/GenBank/DDBJ databases">
        <authorList>
            <person name="Alioto T."/>
            <person name="Alioto T."/>
            <person name="Gomez Garrido J."/>
        </authorList>
    </citation>
    <scope>NUCLEOTIDE SEQUENCE</scope>
</reference>
<dbReference type="AlphaFoldDB" id="A0AA35LG52"/>
<accession>A0AA35LG52</accession>
<feature type="transmembrane region" description="Helical" evidence="6">
    <location>
        <begin position="58"/>
        <end position="80"/>
    </location>
</feature>
<sequence>MEASQRNVNSYLALSIFNLLCCCLPLGIAALVFSLQARSASNEGNINQAASSSRTARILNIIGIVIGAIMFVIIIVIVAVGSKNKP</sequence>
<feature type="transmembrane region" description="Helical" evidence="6">
    <location>
        <begin position="12"/>
        <end position="37"/>
    </location>
</feature>
<keyword evidence="8" id="KW-1185">Reference proteome</keyword>
<evidence type="ECO:0000256" key="4">
    <source>
        <dbReference type="ARBA" id="ARBA00022989"/>
    </source>
</evidence>
<evidence type="ECO:0000313" key="8">
    <source>
        <dbReference type="Proteomes" id="UP001178461"/>
    </source>
</evidence>
<protein>
    <submittedName>
        <fullName evidence="7">Differentiation-inducing gene 1-like</fullName>
    </submittedName>
</protein>
<dbReference type="Pfam" id="PF04505">
    <property type="entry name" value="CD225"/>
    <property type="match status" value="1"/>
</dbReference>
<evidence type="ECO:0000256" key="5">
    <source>
        <dbReference type="ARBA" id="ARBA00023136"/>
    </source>
</evidence>
<proteinExistence type="inferred from homology"/>
<evidence type="ECO:0000256" key="3">
    <source>
        <dbReference type="ARBA" id="ARBA00022692"/>
    </source>
</evidence>
<keyword evidence="4 6" id="KW-1133">Transmembrane helix</keyword>
<dbReference type="PANTHER" id="PTHR14948">
    <property type="entry name" value="NG5"/>
    <property type="match status" value="1"/>
</dbReference>
<gene>
    <name evidence="7" type="ORF">PODLI_1B009411</name>
</gene>
<dbReference type="GO" id="GO:0016020">
    <property type="term" value="C:membrane"/>
    <property type="evidence" value="ECO:0007669"/>
    <property type="project" value="UniProtKB-SubCell"/>
</dbReference>